<reference evidence="2" key="1">
    <citation type="submission" date="2016-10" db="EMBL/GenBank/DDBJ databases">
        <authorList>
            <person name="Benchimol M."/>
            <person name="Almeida L.G."/>
            <person name="Vasconcelos A.T."/>
            <person name="Perreira-Neves A."/>
            <person name="Rosa I.A."/>
            <person name="Tasca T."/>
            <person name="Bogo M.R."/>
            <person name="de Souza W."/>
        </authorList>
    </citation>
    <scope>NUCLEOTIDE SEQUENCE [LARGE SCALE GENOMIC DNA]</scope>
    <source>
        <strain evidence="2">K</strain>
    </source>
</reference>
<evidence type="ECO:0000256" key="1">
    <source>
        <dbReference type="SAM" id="Coils"/>
    </source>
</evidence>
<dbReference type="AlphaFoldDB" id="A0A1J4KFQ6"/>
<feature type="coiled-coil region" evidence="1">
    <location>
        <begin position="225"/>
        <end position="280"/>
    </location>
</feature>
<dbReference type="RefSeq" id="XP_068363391.1">
    <property type="nucleotide sequence ID" value="XM_068491790.1"/>
</dbReference>
<dbReference type="GeneID" id="94826494"/>
<dbReference type="Proteomes" id="UP000179807">
    <property type="component" value="Unassembled WGS sequence"/>
</dbReference>
<organism evidence="2 3">
    <name type="scientific">Tritrichomonas foetus</name>
    <dbReference type="NCBI Taxonomy" id="1144522"/>
    <lineage>
        <taxon>Eukaryota</taxon>
        <taxon>Metamonada</taxon>
        <taxon>Parabasalia</taxon>
        <taxon>Tritrichomonadida</taxon>
        <taxon>Tritrichomonadidae</taxon>
        <taxon>Tritrichomonas</taxon>
    </lineage>
</organism>
<accession>A0A1J4KFQ6</accession>
<protein>
    <recommendedName>
        <fullName evidence="4">Translin-associated factor X-interacting protein 1 N-terminal domain-containing protein</fullName>
    </recommendedName>
</protein>
<gene>
    <name evidence="2" type="ORF">TRFO_04262</name>
</gene>
<evidence type="ECO:0000313" key="3">
    <source>
        <dbReference type="Proteomes" id="UP000179807"/>
    </source>
</evidence>
<proteinExistence type="predicted"/>
<comment type="caution">
    <text evidence="2">The sequence shown here is derived from an EMBL/GenBank/DDBJ whole genome shotgun (WGS) entry which is preliminary data.</text>
</comment>
<evidence type="ECO:0008006" key="4">
    <source>
        <dbReference type="Google" id="ProtNLM"/>
    </source>
</evidence>
<dbReference type="EMBL" id="MLAK01000616">
    <property type="protein sequence ID" value="OHT10255.1"/>
    <property type="molecule type" value="Genomic_DNA"/>
</dbReference>
<name>A0A1J4KFQ6_9EUKA</name>
<keyword evidence="1" id="KW-0175">Coiled coil</keyword>
<dbReference type="VEuPathDB" id="TrichDB:TRFO_04262"/>
<sequence length="364" mass="41465">MMQSILPPLGSRAYSTRRRDITSPRALNAAIYQSTMTRQSADRHGIAPTKTSQKFVDDVNDFIQQSLMTARNKNDEFKIYQQAFDLLIEKFDQQSPAMVIVKKGYDDLIEDLVKQSQKGQQHRLVVQRSMTSLNNALQVKQTAFEKKKKGFADLLDSLNHTIADLKIEIVELHETVRKETKTLRKKTASANKTQNVIHKICKKIQKRADTKKAYQDSIKDNVIKREQLEKLAVDTQRQLTEVLNSISNSNMNVAHTEISIREIEAQIEEYDMKIKQRNDLIVQKAEEKEILRNEAKVIGEDSQKVLEEMDELSRNLKIALSSRGVSGHTLTMVGDDPVKLVALAISKKNKFEGGIDPEMFPDLA</sequence>
<keyword evidence="3" id="KW-1185">Reference proteome</keyword>
<evidence type="ECO:0000313" key="2">
    <source>
        <dbReference type="EMBL" id="OHT10255.1"/>
    </source>
</evidence>